<evidence type="ECO:0000313" key="10">
    <source>
        <dbReference type="Proteomes" id="UP000813444"/>
    </source>
</evidence>
<keyword evidence="5 8" id="KW-1133">Transmembrane helix</keyword>
<dbReference type="GO" id="GO:0016757">
    <property type="term" value="F:glycosyltransferase activity"/>
    <property type="evidence" value="ECO:0007669"/>
    <property type="project" value="UniProtKB-KW"/>
</dbReference>
<dbReference type="PANTHER" id="PTHR47844">
    <property type="entry name" value="SYNTHASE CPS1, PUTATIVE (AFU_ORTHOLOGUE AFUA_7G02500)-RELATED"/>
    <property type="match status" value="1"/>
</dbReference>
<dbReference type="PANTHER" id="PTHR47844:SF1">
    <property type="entry name" value="EXOSTOSIN-LIKE 2"/>
    <property type="match status" value="1"/>
</dbReference>
<evidence type="ECO:0000256" key="2">
    <source>
        <dbReference type="ARBA" id="ARBA00022676"/>
    </source>
</evidence>
<proteinExistence type="predicted"/>
<organism evidence="9 10">
    <name type="scientific">Stachybotrys elegans</name>
    <dbReference type="NCBI Taxonomy" id="80388"/>
    <lineage>
        <taxon>Eukaryota</taxon>
        <taxon>Fungi</taxon>
        <taxon>Dikarya</taxon>
        <taxon>Ascomycota</taxon>
        <taxon>Pezizomycotina</taxon>
        <taxon>Sordariomycetes</taxon>
        <taxon>Hypocreomycetidae</taxon>
        <taxon>Hypocreales</taxon>
        <taxon>Stachybotryaceae</taxon>
        <taxon>Stachybotrys</taxon>
    </lineage>
</organism>
<keyword evidence="10" id="KW-1185">Reference proteome</keyword>
<accession>A0A8K0SR35</accession>
<dbReference type="Pfam" id="PF13641">
    <property type="entry name" value="Glyco_tranf_2_3"/>
    <property type="match status" value="1"/>
</dbReference>
<dbReference type="GO" id="GO:0016020">
    <property type="term" value="C:membrane"/>
    <property type="evidence" value="ECO:0007669"/>
    <property type="project" value="UniProtKB-SubCell"/>
</dbReference>
<comment type="subcellular location">
    <subcellularLocation>
        <location evidence="1">Membrane</location>
    </subcellularLocation>
</comment>
<dbReference type="Proteomes" id="UP000813444">
    <property type="component" value="Unassembled WGS sequence"/>
</dbReference>
<evidence type="ECO:0000256" key="5">
    <source>
        <dbReference type="ARBA" id="ARBA00022989"/>
    </source>
</evidence>
<evidence type="ECO:0000313" key="9">
    <source>
        <dbReference type="EMBL" id="KAH7322464.1"/>
    </source>
</evidence>
<keyword evidence="4 8" id="KW-0812">Transmembrane</keyword>
<dbReference type="OrthoDB" id="2849215at2759"/>
<protein>
    <submittedName>
        <fullName evidence="9">Polysaccharide synthase</fullName>
    </submittedName>
</protein>
<dbReference type="AlphaFoldDB" id="A0A8K0SR35"/>
<dbReference type="InterPro" id="IPR052427">
    <property type="entry name" value="Glycosyltrans_GT2/GT47"/>
</dbReference>
<keyword evidence="2" id="KW-0328">Glycosyltransferase</keyword>
<evidence type="ECO:0000256" key="8">
    <source>
        <dbReference type="SAM" id="Phobius"/>
    </source>
</evidence>
<comment type="caution">
    <text evidence="9">The sequence shown here is derived from an EMBL/GenBank/DDBJ whole genome shotgun (WGS) entry which is preliminary data.</text>
</comment>
<dbReference type="InterPro" id="IPR029044">
    <property type="entry name" value="Nucleotide-diphossugar_trans"/>
</dbReference>
<evidence type="ECO:0000256" key="6">
    <source>
        <dbReference type="ARBA" id="ARBA00023136"/>
    </source>
</evidence>
<name>A0A8K0SR35_9HYPO</name>
<gene>
    <name evidence="9" type="ORF">B0I35DRAFT_425844</name>
</gene>
<keyword evidence="7" id="KW-0325">Glycoprotein</keyword>
<evidence type="ECO:0000256" key="7">
    <source>
        <dbReference type="ARBA" id="ARBA00023180"/>
    </source>
</evidence>
<keyword evidence="3" id="KW-0808">Transferase</keyword>
<evidence type="ECO:0000256" key="1">
    <source>
        <dbReference type="ARBA" id="ARBA00004370"/>
    </source>
</evidence>
<dbReference type="EMBL" id="JAGPNK010000004">
    <property type="protein sequence ID" value="KAH7322464.1"/>
    <property type="molecule type" value="Genomic_DNA"/>
</dbReference>
<evidence type="ECO:0000256" key="4">
    <source>
        <dbReference type="ARBA" id="ARBA00022692"/>
    </source>
</evidence>
<keyword evidence="6 8" id="KW-0472">Membrane</keyword>
<sequence>MALALAALWAWNVSDKALISYYARKYRTTPLPEKSSYNSSDVSIIAPTINTESTFTECMRLWLESDPLEIIIVTVKRDEARVRKLLQPLEEYTDKIVLLLAPFANKRQQLMVGVDAAKGKILALVDDDVYWREKGVMPYLLAPFENGKVGAVAGIQSAEIPVERQDPRVITPWEATATYDLFLWKGSREVHFAADGGCWCLSARTLLIRASILQDPDFARAYTQELIGRRIVNTADDVVLTEWVFDRGWEVSIQNTPEAEVTTNIPQDHKLLWQILRWDRGNFRSFLGFLFVNPGLSKMMKRHPYTTWKMIERLARPIWAVVSLFFWFKTLYTMPWIAYAYVAWIVCGWGGLVWSYSSFLRKYPYCAKHIWAFIIHEYMGFVVDIYVYLTMKNDNWLTRVADVQNIKA</sequence>
<feature type="transmembrane region" description="Helical" evidence="8">
    <location>
        <begin position="369"/>
        <end position="389"/>
    </location>
</feature>
<feature type="transmembrane region" description="Helical" evidence="8">
    <location>
        <begin position="338"/>
        <end position="357"/>
    </location>
</feature>
<reference evidence="9" key="1">
    <citation type="journal article" date="2021" name="Nat. Commun.">
        <title>Genetic determinants of endophytism in the Arabidopsis root mycobiome.</title>
        <authorList>
            <person name="Mesny F."/>
            <person name="Miyauchi S."/>
            <person name="Thiergart T."/>
            <person name="Pickel B."/>
            <person name="Atanasova L."/>
            <person name="Karlsson M."/>
            <person name="Huettel B."/>
            <person name="Barry K.W."/>
            <person name="Haridas S."/>
            <person name="Chen C."/>
            <person name="Bauer D."/>
            <person name="Andreopoulos W."/>
            <person name="Pangilinan J."/>
            <person name="LaButti K."/>
            <person name="Riley R."/>
            <person name="Lipzen A."/>
            <person name="Clum A."/>
            <person name="Drula E."/>
            <person name="Henrissat B."/>
            <person name="Kohler A."/>
            <person name="Grigoriev I.V."/>
            <person name="Martin F.M."/>
            <person name="Hacquard S."/>
        </authorList>
    </citation>
    <scope>NUCLEOTIDE SEQUENCE</scope>
    <source>
        <strain evidence="9">MPI-CAGE-CH-0235</strain>
    </source>
</reference>
<dbReference type="SUPFAM" id="SSF53448">
    <property type="entry name" value="Nucleotide-diphospho-sugar transferases"/>
    <property type="match status" value="1"/>
</dbReference>
<dbReference type="Gene3D" id="3.90.550.10">
    <property type="entry name" value="Spore Coat Polysaccharide Biosynthesis Protein SpsA, Chain A"/>
    <property type="match status" value="1"/>
</dbReference>
<evidence type="ECO:0000256" key="3">
    <source>
        <dbReference type="ARBA" id="ARBA00022679"/>
    </source>
</evidence>